<sequence>MIRWKIVGNDKRSYMCTRVSIQEDWGLLTRLVRTYTKNTEIHADKNSIGLMCFKTRKLAEKWLNVIDLHIREGLQIIRVKTTSRGKTPESIYPIWVREYSYSDYDDFMSTPKDPIIWEKPPEGTICYMSLIPLD</sequence>
<evidence type="ECO:0000313" key="1">
    <source>
        <dbReference type="EMBL" id="QJA56733.1"/>
    </source>
</evidence>
<protein>
    <submittedName>
        <fullName evidence="1">Uncharacterized protein</fullName>
    </submittedName>
</protein>
<reference evidence="1" key="1">
    <citation type="submission" date="2020-03" db="EMBL/GenBank/DDBJ databases">
        <title>The deep terrestrial virosphere.</title>
        <authorList>
            <person name="Holmfeldt K."/>
            <person name="Nilsson E."/>
            <person name="Simone D."/>
            <person name="Lopez-Fernandez M."/>
            <person name="Wu X."/>
            <person name="de Brujin I."/>
            <person name="Lundin D."/>
            <person name="Andersson A."/>
            <person name="Bertilsson S."/>
            <person name="Dopson M."/>
        </authorList>
    </citation>
    <scope>NUCLEOTIDE SEQUENCE</scope>
    <source>
        <strain evidence="1">MM415B01803</strain>
    </source>
</reference>
<dbReference type="AlphaFoldDB" id="A0A6M3IH49"/>
<gene>
    <name evidence="1" type="ORF">MM415B01803_0012</name>
</gene>
<proteinExistence type="predicted"/>
<organism evidence="1">
    <name type="scientific">viral metagenome</name>
    <dbReference type="NCBI Taxonomy" id="1070528"/>
    <lineage>
        <taxon>unclassified sequences</taxon>
        <taxon>metagenomes</taxon>
        <taxon>organismal metagenomes</taxon>
    </lineage>
</organism>
<name>A0A6M3IH49_9ZZZZ</name>
<accession>A0A6M3IH49</accession>
<dbReference type="EMBL" id="MT141236">
    <property type="protein sequence ID" value="QJA56733.1"/>
    <property type="molecule type" value="Genomic_DNA"/>
</dbReference>